<feature type="compositionally biased region" description="Pro residues" evidence="15">
    <location>
        <begin position="1"/>
        <end position="36"/>
    </location>
</feature>
<evidence type="ECO:0000313" key="18">
    <source>
        <dbReference type="EMBL" id="MBA0621199.1"/>
    </source>
</evidence>
<dbReference type="CDD" id="cd14066">
    <property type="entry name" value="STKc_IRAK"/>
    <property type="match status" value="1"/>
</dbReference>
<dbReference type="Gene3D" id="1.10.510.10">
    <property type="entry name" value="Transferase(Phosphotransferase) domain 1"/>
    <property type="match status" value="1"/>
</dbReference>
<evidence type="ECO:0000256" key="14">
    <source>
        <dbReference type="PROSITE-ProRule" id="PRU10141"/>
    </source>
</evidence>
<dbReference type="PROSITE" id="PS00107">
    <property type="entry name" value="PROTEIN_KINASE_ATP"/>
    <property type="match status" value="1"/>
</dbReference>
<evidence type="ECO:0000256" key="6">
    <source>
        <dbReference type="ARBA" id="ARBA00022692"/>
    </source>
</evidence>
<keyword evidence="7 14" id="KW-0547">Nucleotide-binding</keyword>
<feature type="compositionally biased region" description="Pro residues" evidence="15">
    <location>
        <begin position="65"/>
        <end position="83"/>
    </location>
</feature>
<keyword evidence="6 16" id="KW-0812">Transmembrane</keyword>
<evidence type="ECO:0000256" key="12">
    <source>
        <dbReference type="ARBA" id="ARBA00047899"/>
    </source>
</evidence>
<dbReference type="GO" id="GO:0004674">
    <property type="term" value="F:protein serine/threonine kinase activity"/>
    <property type="evidence" value="ECO:0007669"/>
    <property type="project" value="UniProtKB-KW"/>
</dbReference>
<feature type="transmembrane region" description="Helical" evidence="16">
    <location>
        <begin position="110"/>
        <end position="137"/>
    </location>
</feature>
<dbReference type="InterPro" id="IPR011009">
    <property type="entry name" value="Kinase-like_dom_sf"/>
</dbReference>
<keyword evidence="8" id="KW-0418">Kinase</keyword>
<reference evidence="18 19" key="1">
    <citation type="journal article" date="2019" name="Genome Biol. Evol.">
        <title>Insights into the evolution of the New World diploid cottons (Gossypium, subgenus Houzingenia) based on genome sequencing.</title>
        <authorList>
            <person name="Grover C.E."/>
            <person name="Arick M.A. 2nd"/>
            <person name="Thrash A."/>
            <person name="Conover J.L."/>
            <person name="Sanders W.S."/>
            <person name="Peterson D.G."/>
            <person name="Frelichowski J.E."/>
            <person name="Scheffler J.A."/>
            <person name="Scheffler B.E."/>
            <person name="Wendel J.F."/>
        </authorList>
    </citation>
    <scope>NUCLEOTIDE SEQUENCE [LARGE SCALE GENOMIC DNA]</scope>
    <source>
        <strain evidence="18">27</strain>
        <tissue evidence="18">Leaf</tissue>
    </source>
</reference>
<keyword evidence="4" id="KW-0723">Serine/threonine-protein kinase</keyword>
<evidence type="ECO:0000259" key="17">
    <source>
        <dbReference type="PROSITE" id="PS50011"/>
    </source>
</evidence>
<comment type="caution">
    <text evidence="18">The sequence shown here is derived from an EMBL/GenBank/DDBJ whole genome shotgun (WGS) entry which is preliminary data.</text>
</comment>
<evidence type="ECO:0000256" key="9">
    <source>
        <dbReference type="ARBA" id="ARBA00022840"/>
    </source>
</evidence>
<evidence type="ECO:0000256" key="2">
    <source>
        <dbReference type="ARBA" id="ARBA00012513"/>
    </source>
</evidence>
<dbReference type="FunFam" id="1.10.510.10:FF:000173">
    <property type="entry name" value="proline-rich receptor-like protein kinase PERK8"/>
    <property type="match status" value="1"/>
</dbReference>
<dbReference type="PROSITE" id="PS00108">
    <property type="entry name" value="PROTEIN_KINASE_ST"/>
    <property type="match status" value="1"/>
</dbReference>
<evidence type="ECO:0000256" key="5">
    <source>
        <dbReference type="ARBA" id="ARBA00022679"/>
    </source>
</evidence>
<keyword evidence="3" id="KW-1003">Cell membrane</keyword>
<dbReference type="InterPro" id="IPR047117">
    <property type="entry name" value="PERK1-13-like"/>
</dbReference>
<dbReference type="Pfam" id="PF07714">
    <property type="entry name" value="PK_Tyr_Ser-Thr"/>
    <property type="match status" value="1"/>
</dbReference>
<feature type="non-terminal residue" evidence="18">
    <location>
        <position position="779"/>
    </location>
</feature>
<evidence type="ECO:0000256" key="3">
    <source>
        <dbReference type="ARBA" id="ARBA00022475"/>
    </source>
</evidence>
<protein>
    <recommendedName>
        <fullName evidence="2">non-specific serine/threonine protein kinase</fullName>
        <ecNumber evidence="2">2.7.11.1</ecNumber>
    </recommendedName>
</protein>
<keyword evidence="11 16" id="KW-0472">Membrane</keyword>
<dbReference type="Gene3D" id="3.30.200.20">
    <property type="entry name" value="Phosphorylase Kinase, domain 1"/>
    <property type="match status" value="1"/>
</dbReference>
<evidence type="ECO:0000256" key="10">
    <source>
        <dbReference type="ARBA" id="ARBA00022989"/>
    </source>
</evidence>
<dbReference type="GO" id="GO:0005886">
    <property type="term" value="C:plasma membrane"/>
    <property type="evidence" value="ECO:0007669"/>
    <property type="project" value="UniProtKB-SubCell"/>
</dbReference>
<dbReference type="InterPro" id="IPR001245">
    <property type="entry name" value="Ser-Thr/Tyr_kinase_cat_dom"/>
</dbReference>
<accession>A0A7J8S5B0</accession>
<dbReference type="GO" id="GO:0005524">
    <property type="term" value="F:ATP binding"/>
    <property type="evidence" value="ECO:0007669"/>
    <property type="project" value="UniProtKB-UniRule"/>
</dbReference>
<dbReference type="PANTHER" id="PTHR47982">
    <property type="entry name" value="PROLINE-RICH RECEPTOR-LIKE PROTEIN KINASE PERK4"/>
    <property type="match status" value="1"/>
</dbReference>
<dbReference type="SMART" id="SM00220">
    <property type="entry name" value="S_TKc"/>
    <property type="match status" value="1"/>
</dbReference>
<evidence type="ECO:0000256" key="4">
    <source>
        <dbReference type="ARBA" id="ARBA00022527"/>
    </source>
</evidence>
<evidence type="ECO:0000313" key="19">
    <source>
        <dbReference type="Proteomes" id="UP000593561"/>
    </source>
</evidence>
<proteinExistence type="predicted"/>
<name>A0A7J8S5B0_GOSDV</name>
<keyword evidence="10 16" id="KW-1133">Transmembrane helix</keyword>
<feature type="binding site" evidence="14">
    <location>
        <position position="274"/>
    </location>
    <ligand>
        <name>ATP</name>
        <dbReference type="ChEBI" id="CHEBI:30616"/>
    </ligand>
</feature>
<sequence length="779" mass="84372">PLSTPPPSRSPPPNPPPPPSQTPPTEPPNSPPPPSSIAPAPTSPSKRTPPSSQPTPSPSNSTPSSSPPPSISRLSPPPPPQVLTPPTDNRTVNAPGPSAPESSDSGNDGIGVGGAVAIGVAVGIIVLSLIGLAVWCLRRQKKTKLTRVNGGYVMPSPLGSSPRSVALGTVGKFLDLHVIGGNVLIVVINMLIDSSPTKTHSSAPLIGSSSGSDFVHSPPMMPEPGGLGNSKTWFTYEELTIATNGFSDQNLLGEGGFGAVYKGCLPDGREVAVKQLKIGGGQGEREFKAEVAIISRIHHRHLVSLVGYCISENRRLLIYDYVPNNTLYFHLHREGMPVLDWATRLKIAAGAARGIAYLHEDCHPRIIHRDIKSSNILLDNNFEAQVSDFGLAKLALDANTHVTTRVMGTFGYMAPEYASSGKLTEKSDVFSFGVVLLELITGRKPVDASQPLGDESLVEWARPLLSHALDSEDFGYLADPKLGGNYVESEMFRMIEAATACVRHSAAKRPRMGQVKVRYLTQHSNLKKSDGFGGWLLAVKITVQIILAKVALAGVVEEEYDRVLTRDEAEQLQSCMDANLNWYGCWSFGFQLRVSGILQHQDVEIVLDPPIYSMEMEECNMLAADCIVICCCSQCLILQIIIFAFLKFPAKLVKKTKQYAKKKLIGRRRKEGKMKDGLFQEVQLEVVTKSCMSMSIELRQAGFGDAQYGVQCCCIQEAEKVLEELSSRGEFAFGSFWGRSLHSDTSSSPSCHLPNGRFNFVECYELVDMSSFISAAATC</sequence>
<dbReference type="FunFam" id="3.30.200.20:FF:000212">
    <property type="entry name" value="Proline-rich receptor-like protein kinase PERK8"/>
    <property type="match status" value="1"/>
</dbReference>
<comment type="catalytic activity">
    <reaction evidence="12">
        <text>L-threonyl-[protein] + ATP = O-phospho-L-threonyl-[protein] + ADP + H(+)</text>
        <dbReference type="Rhea" id="RHEA:46608"/>
        <dbReference type="Rhea" id="RHEA-COMP:11060"/>
        <dbReference type="Rhea" id="RHEA-COMP:11605"/>
        <dbReference type="ChEBI" id="CHEBI:15378"/>
        <dbReference type="ChEBI" id="CHEBI:30013"/>
        <dbReference type="ChEBI" id="CHEBI:30616"/>
        <dbReference type="ChEBI" id="CHEBI:61977"/>
        <dbReference type="ChEBI" id="CHEBI:456216"/>
        <dbReference type="EC" id="2.7.11.1"/>
    </reaction>
</comment>
<feature type="region of interest" description="Disordered" evidence="15">
    <location>
        <begin position="1"/>
        <end position="107"/>
    </location>
</feature>
<organism evidence="18 19">
    <name type="scientific">Gossypium davidsonii</name>
    <name type="common">Davidson's cotton</name>
    <name type="synonym">Gossypium klotzschianum subsp. davidsonii</name>
    <dbReference type="NCBI Taxonomy" id="34287"/>
    <lineage>
        <taxon>Eukaryota</taxon>
        <taxon>Viridiplantae</taxon>
        <taxon>Streptophyta</taxon>
        <taxon>Embryophyta</taxon>
        <taxon>Tracheophyta</taxon>
        <taxon>Spermatophyta</taxon>
        <taxon>Magnoliopsida</taxon>
        <taxon>eudicotyledons</taxon>
        <taxon>Gunneridae</taxon>
        <taxon>Pentapetalae</taxon>
        <taxon>rosids</taxon>
        <taxon>malvids</taxon>
        <taxon>Malvales</taxon>
        <taxon>Malvaceae</taxon>
        <taxon>Malvoideae</taxon>
        <taxon>Gossypium</taxon>
    </lineage>
</organism>
<dbReference type="PANTHER" id="PTHR47982:SF45">
    <property type="entry name" value="NON-SPECIFIC SERINE_THREONINE PROTEIN KINASE"/>
    <property type="match status" value="1"/>
</dbReference>
<comment type="catalytic activity">
    <reaction evidence="13">
        <text>L-seryl-[protein] + ATP = O-phospho-L-seryl-[protein] + ADP + H(+)</text>
        <dbReference type="Rhea" id="RHEA:17989"/>
        <dbReference type="Rhea" id="RHEA-COMP:9863"/>
        <dbReference type="Rhea" id="RHEA-COMP:11604"/>
        <dbReference type="ChEBI" id="CHEBI:15378"/>
        <dbReference type="ChEBI" id="CHEBI:29999"/>
        <dbReference type="ChEBI" id="CHEBI:30616"/>
        <dbReference type="ChEBI" id="CHEBI:83421"/>
        <dbReference type="ChEBI" id="CHEBI:456216"/>
        <dbReference type="EC" id="2.7.11.1"/>
    </reaction>
</comment>
<comment type="subcellular location">
    <subcellularLocation>
        <location evidence="1">Cell membrane</location>
        <topology evidence="1">Single-pass membrane protein</topology>
    </subcellularLocation>
</comment>
<evidence type="ECO:0000256" key="13">
    <source>
        <dbReference type="ARBA" id="ARBA00048679"/>
    </source>
</evidence>
<dbReference type="InterPro" id="IPR008271">
    <property type="entry name" value="Ser/Thr_kinase_AS"/>
</dbReference>
<keyword evidence="9 14" id="KW-0067">ATP-binding</keyword>
<feature type="compositionally biased region" description="Low complexity" evidence="15">
    <location>
        <begin position="37"/>
        <end position="50"/>
    </location>
</feature>
<evidence type="ECO:0000256" key="15">
    <source>
        <dbReference type="SAM" id="MobiDB-lite"/>
    </source>
</evidence>
<keyword evidence="19" id="KW-1185">Reference proteome</keyword>
<evidence type="ECO:0000256" key="7">
    <source>
        <dbReference type="ARBA" id="ARBA00022741"/>
    </source>
</evidence>
<gene>
    <name evidence="18" type="ORF">Godav_006845</name>
</gene>
<dbReference type="EMBL" id="JABFAC010000008">
    <property type="protein sequence ID" value="MBA0621199.1"/>
    <property type="molecule type" value="Genomic_DNA"/>
</dbReference>
<feature type="domain" description="Protein kinase" evidence="17">
    <location>
        <begin position="246"/>
        <end position="526"/>
    </location>
</feature>
<dbReference type="AlphaFoldDB" id="A0A7J8S5B0"/>
<evidence type="ECO:0000256" key="16">
    <source>
        <dbReference type="SAM" id="Phobius"/>
    </source>
</evidence>
<dbReference type="SUPFAM" id="SSF56112">
    <property type="entry name" value="Protein kinase-like (PK-like)"/>
    <property type="match status" value="1"/>
</dbReference>
<dbReference type="Proteomes" id="UP000593561">
    <property type="component" value="Unassembled WGS sequence"/>
</dbReference>
<evidence type="ECO:0000256" key="1">
    <source>
        <dbReference type="ARBA" id="ARBA00004162"/>
    </source>
</evidence>
<dbReference type="InterPro" id="IPR000719">
    <property type="entry name" value="Prot_kinase_dom"/>
</dbReference>
<keyword evidence="5" id="KW-0808">Transferase</keyword>
<feature type="transmembrane region" description="Helical" evidence="16">
    <location>
        <begin position="173"/>
        <end position="192"/>
    </location>
</feature>
<dbReference type="EC" id="2.7.11.1" evidence="2"/>
<dbReference type="PRINTS" id="PR01217">
    <property type="entry name" value="PRICHEXTENSN"/>
</dbReference>
<evidence type="ECO:0000256" key="8">
    <source>
        <dbReference type="ARBA" id="ARBA00022777"/>
    </source>
</evidence>
<evidence type="ECO:0000256" key="11">
    <source>
        <dbReference type="ARBA" id="ARBA00023136"/>
    </source>
</evidence>
<dbReference type="PROSITE" id="PS50011">
    <property type="entry name" value="PROTEIN_KINASE_DOM"/>
    <property type="match status" value="1"/>
</dbReference>
<dbReference type="InterPro" id="IPR017441">
    <property type="entry name" value="Protein_kinase_ATP_BS"/>
</dbReference>